<accession>A0A4Z1E1P0</accession>
<evidence type="ECO:0000256" key="2">
    <source>
        <dbReference type="ARBA" id="ARBA00022692"/>
    </source>
</evidence>
<evidence type="ECO:0000256" key="1">
    <source>
        <dbReference type="ARBA" id="ARBA00004141"/>
    </source>
</evidence>
<feature type="domain" description="ABC-2 type transporter transmembrane" evidence="7">
    <location>
        <begin position="8"/>
        <end position="209"/>
    </location>
</feature>
<keyword evidence="3 6" id="KW-1133">Transmembrane helix</keyword>
<proteinExistence type="predicted"/>
<protein>
    <submittedName>
        <fullName evidence="8">ABC-type multidrug transport system, permease component</fullName>
    </submittedName>
</protein>
<feature type="transmembrane region" description="Helical" evidence="6">
    <location>
        <begin position="21"/>
        <end position="40"/>
    </location>
</feature>
<feature type="transmembrane region" description="Helical" evidence="6">
    <location>
        <begin position="60"/>
        <end position="79"/>
    </location>
</feature>
<keyword evidence="5" id="KW-0046">Antibiotic resistance</keyword>
<feature type="transmembrane region" description="Helical" evidence="6">
    <location>
        <begin position="171"/>
        <end position="199"/>
    </location>
</feature>
<gene>
    <name evidence="8" type="ORF">SERN_2531</name>
</gene>
<keyword evidence="4 6" id="KW-0472">Membrane</keyword>
<keyword evidence="2 6" id="KW-0812">Transmembrane</keyword>
<dbReference type="InterPro" id="IPR000412">
    <property type="entry name" value="ABC_2_transport"/>
</dbReference>
<dbReference type="GO" id="GO:0140359">
    <property type="term" value="F:ABC-type transporter activity"/>
    <property type="evidence" value="ECO:0007669"/>
    <property type="project" value="InterPro"/>
</dbReference>
<comment type="subcellular location">
    <subcellularLocation>
        <location evidence="1">Membrane</location>
        <topology evidence="1">Multi-pass membrane protein</topology>
    </subcellularLocation>
</comment>
<evidence type="ECO:0000259" key="7">
    <source>
        <dbReference type="Pfam" id="PF01061"/>
    </source>
</evidence>
<dbReference type="AlphaFoldDB" id="A0A4Z1E1P0"/>
<dbReference type="PANTHER" id="PTHR43229">
    <property type="entry name" value="NODULATION PROTEIN J"/>
    <property type="match status" value="1"/>
</dbReference>
<dbReference type="OrthoDB" id="160207at2"/>
<dbReference type="RefSeq" id="WP_135850463.1">
    <property type="nucleotide sequence ID" value="NZ_RHPJ01000003.1"/>
</dbReference>
<evidence type="ECO:0000256" key="3">
    <source>
        <dbReference type="ARBA" id="ARBA00022989"/>
    </source>
</evidence>
<dbReference type="Proteomes" id="UP000297318">
    <property type="component" value="Unassembled WGS sequence"/>
</dbReference>
<feature type="transmembrane region" description="Helical" evidence="6">
    <location>
        <begin position="137"/>
        <end position="159"/>
    </location>
</feature>
<comment type="caution">
    <text evidence="8">The sequence shown here is derived from an EMBL/GenBank/DDBJ whole genome shotgun (WGS) entry which is preliminary data.</text>
</comment>
<reference evidence="8 9" key="1">
    <citation type="submission" date="2018-11" db="EMBL/GenBank/DDBJ databases">
        <title>Complete genome sequencing of the Actinobacteria Serinibacter sp. K3-2.</title>
        <authorList>
            <person name="Rakitin A.L."/>
            <person name="Beletsky A.V."/>
            <person name="Mardanov A.V."/>
            <person name="Ravin N.V."/>
            <person name="Gromova A.S."/>
            <person name="Filippova S.N."/>
            <person name="Gal'Chenko V.F."/>
        </authorList>
    </citation>
    <scope>NUCLEOTIDE SEQUENCE [LARGE SCALE GENOMIC DNA]</scope>
    <source>
        <strain evidence="8 9">K3-2</strain>
    </source>
</reference>
<dbReference type="PIRSF" id="PIRSF006648">
    <property type="entry name" value="DrrB"/>
    <property type="match status" value="1"/>
</dbReference>
<evidence type="ECO:0000256" key="5">
    <source>
        <dbReference type="ARBA" id="ARBA00023251"/>
    </source>
</evidence>
<keyword evidence="9" id="KW-1185">Reference proteome</keyword>
<evidence type="ECO:0000313" key="9">
    <source>
        <dbReference type="Proteomes" id="UP000297318"/>
    </source>
</evidence>
<evidence type="ECO:0000313" key="8">
    <source>
        <dbReference type="EMBL" id="TGO04938.1"/>
    </source>
</evidence>
<dbReference type="PANTHER" id="PTHR43229:SF2">
    <property type="entry name" value="NODULATION PROTEIN J"/>
    <property type="match status" value="1"/>
</dbReference>
<dbReference type="EMBL" id="RHPJ01000003">
    <property type="protein sequence ID" value="TGO04938.1"/>
    <property type="molecule type" value="Genomic_DNA"/>
</dbReference>
<name>A0A4Z1E1P0_9MICO</name>
<feature type="transmembrane region" description="Helical" evidence="6">
    <location>
        <begin position="219"/>
        <end position="240"/>
    </location>
</feature>
<organism evidence="8 9">
    <name type="scientific">Serinibacter arcticus</name>
    <dbReference type="NCBI Taxonomy" id="1655435"/>
    <lineage>
        <taxon>Bacteria</taxon>
        <taxon>Bacillati</taxon>
        <taxon>Actinomycetota</taxon>
        <taxon>Actinomycetes</taxon>
        <taxon>Micrococcales</taxon>
        <taxon>Beutenbergiaceae</taxon>
        <taxon>Serinibacter</taxon>
    </lineage>
</organism>
<dbReference type="Pfam" id="PF01061">
    <property type="entry name" value="ABC2_membrane"/>
    <property type="match status" value="1"/>
</dbReference>
<dbReference type="GO" id="GO:0046677">
    <property type="term" value="P:response to antibiotic"/>
    <property type="evidence" value="ECO:0007669"/>
    <property type="project" value="UniProtKB-KW"/>
</dbReference>
<dbReference type="InterPro" id="IPR013525">
    <property type="entry name" value="ABC2_TM"/>
</dbReference>
<feature type="transmembrane region" description="Helical" evidence="6">
    <location>
        <begin position="100"/>
        <end position="125"/>
    </location>
</feature>
<evidence type="ECO:0000256" key="4">
    <source>
        <dbReference type="ARBA" id="ARBA00023136"/>
    </source>
</evidence>
<sequence length="244" mass="24700">MNRVLTYARFEAVSALRNGEQLLISIILPALVLIGLGRSGVVELDLLPGQDRLDVVVPGVLGLAVLSSAFTSQAIATAFDRRWGVLRQLATTPLGARGIVAGKVLSVFAVQVVQVVALGALGLALGWRPEVAGVPGALLVGVLGSVAFTSLGLLIAGTLRAEAVLAVANLLWVLLLVGGGLVLPAATFSSGLAVVTAWLPSGAMGDALRLSLTGGGFDVVAAVVLAAWSGVLTALAAKLFRPTS</sequence>
<dbReference type="InterPro" id="IPR051784">
    <property type="entry name" value="Nod_factor_ABC_transporter"/>
</dbReference>
<evidence type="ECO:0000256" key="6">
    <source>
        <dbReference type="SAM" id="Phobius"/>
    </source>
</evidence>
<dbReference type="GO" id="GO:0043190">
    <property type="term" value="C:ATP-binding cassette (ABC) transporter complex"/>
    <property type="evidence" value="ECO:0007669"/>
    <property type="project" value="InterPro"/>
</dbReference>